<organism evidence="2 3">
    <name type="scientific">Ambrosiozyma monospora</name>
    <name type="common">Yeast</name>
    <name type="synonym">Endomycopsis monosporus</name>
    <dbReference type="NCBI Taxonomy" id="43982"/>
    <lineage>
        <taxon>Eukaryota</taxon>
        <taxon>Fungi</taxon>
        <taxon>Dikarya</taxon>
        <taxon>Ascomycota</taxon>
        <taxon>Saccharomycotina</taxon>
        <taxon>Pichiomycetes</taxon>
        <taxon>Pichiales</taxon>
        <taxon>Pichiaceae</taxon>
        <taxon>Ambrosiozyma</taxon>
    </lineage>
</organism>
<dbReference type="EMBL" id="BSXU01007012">
    <property type="protein sequence ID" value="GMG56167.1"/>
    <property type="molecule type" value="Genomic_DNA"/>
</dbReference>
<protein>
    <submittedName>
        <fullName evidence="2">Unnamed protein product</fullName>
    </submittedName>
</protein>
<proteinExistence type="predicted"/>
<comment type="caution">
    <text evidence="2">The sequence shown here is derived from an EMBL/GenBank/DDBJ whole genome shotgun (WGS) entry which is preliminary data.</text>
</comment>
<dbReference type="AlphaFoldDB" id="A0A9W6Z6Q9"/>
<sequence>MKTHNNNIATKANEPLMKTEPALTSHANPAPSLDVELLTSELAPDPELELDFESDESDALEPEPEPELDPDPEP</sequence>
<feature type="compositionally biased region" description="Polar residues" evidence="1">
    <location>
        <begin position="1"/>
        <end position="10"/>
    </location>
</feature>
<gene>
    <name evidence="2" type="ORF">Amon01_000823400</name>
</gene>
<keyword evidence="3" id="KW-1185">Reference proteome</keyword>
<feature type="region of interest" description="Disordered" evidence="1">
    <location>
        <begin position="1"/>
        <end position="74"/>
    </location>
</feature>
<reference evidence="2" key="1">
    <citation type="submission" date="2023-04" db="EMBL/GenBank/DDBJ databases">
        <title>Ambrosiozyma monospora NBRC 1965.</title>
        <authorList>
            <person name="Ichikawa N."/>
            <person name="Sato H."/>
            <person name="Tonouchi N."/>
        </authorList>
    </citation>
    <scope>NUCLEOTIDE SEQUENCE</scope>
    <source>
        <strain evidence="2">NBRC 1965</strain>
    </source>
</reference>
<evidence type="ECO:0000313" key="3">
    <source>
        <dbReference type="Proteomes" id="UP001165063"/>
    </source>
</evidence>
<name>A0A9W6Z6Q9_AMBMO</name>
<evidence type="ECO:0000313" key="2">
    <source>
        <dbReference type="EMBL" id="GMG56167.1"/>
    </source>
</evidence>
<feature type="compositionally biased region" description="Acidic residues" evidence="1">
    <location>
        <begin position="44"/>
        <end position="74"/>
    </location>
</feature>
<dbReference type="Proteomes" id="UP001165063">
    <property type="component" value="Unassembled WGS sequence"/>
</dbReference>
<evidence type="ECO:0000256" key="1">
    <source>
        <dbReference type="SAM" id="MobiDB-lite"/>
    </source>
</evidence>
<accession>A0A9W6Z6Q9</accession>